<name>A0AAE8N5B9_9PEZI</name>
<keyword evidence="2" id="KW-1185">Reference proteome</keyword>
<gene>
    <name evidence="1" type="ORF">DNG_08563</name>
</gene>
<proteinExistence type="predicted"/>
<reference evidence="1" key="1">
    <citation type="submission" date="2018-03" db="EMBL/GenBank/DDBJ databases">
        <authorList>
            <person name="Guldener U."/>
        </authorList>
    </citation>
    <scope>NUCLEOTIDE SEQUENCE</scope>
</reference>
<sequence length="128" mass="14241">MCHGIVTQLSCGHVLEHISHCPQFNPSDGLPCNVVTWDRHRLYDTCAACDAGRRTRQLANEYEARHAALIVKLLEARRAGDEARVEALTGEVMRLVGWQRAKMSEILAAERGMVRDESDVSEKVSDGP</sequence>
<evidence type="ECO:0000313" key="2">
    <source>
        <dbReference type="Proteomes" id="UP001187682"/>
    </source>
</evidence>
<dbReference type="Proteomes" id="UP001187682">
    <property type="component" value="Unassembled WGS sequence"/>
</dbReference>
<evidence type="ECO:0000313" key="1">
    <source>
        <dbReference type="EMBL" id="SPO05874.1"/>
    </source>
</evidence>
<organism evidence="1 2">
    <name type="scientific">Cephalotrichum gorgonifer</name>
    <dbReference type="NCBI Taxonomy" id="2041049"/>
    <lineage>
        <taxon>Eukaryota</taxon>
        <taxon>Fungi</taxon>
        <taxon>Dikarya</taxon>
        <taxon>Ascomycota</taxon>
        <taxon>Pezizomycotina</taxon>
        <taxon>Sordariomycetes</taxon>
        <taxon>Hypocreomycetidae</taxon>
        <taxon>Microascales</taxon>
        <taxon>Microascaceae</taxon>
        <taxon>Cephalotrichum</taxon>
    </lineage>
</organism>
<protein>
    <submittedName>
        <fullName evidence="1">Uncharacterized protein</fullName>
    </submittedName>
</protein>
<dbReference type="EMBL" id="ONZQ02000014">
    <property type="protein sequence ID" value="SPO05874.1"/>
    <property type="molecule type" value="Genomic_DNA"/>
</dbReference>
<comment type="caution">
    <text evidence="1">The sequence shown here is derived from an EMBL/GenBank/DDBJ whole genome shotgun (WGS) entry which is preliminary data.</text>
</comment>
<accession>A0AAE8N5B9</accession>
<dbReference type="AlphaFoldDB" id="A0AAE8N5B9"/>